<keyword evidence="1" id="KW-1133">Transmembrane helix</keyword>
<dbReference type="InterPro" id="IPR022134">
    <property type="entry name" value="DUF3667"/>
</dbReference>
<keyword evidence="1" id="KW-0472">Membrane</keyword>
<dbReference type="AlphaFoldDB" id="A0A3N4PMX8"/>
<accession>A0A3N4PMX8</accession>
<name>A0A3N4PMX8_9BACT</name>
<proteinExistence type="predicted"/>
<evidence type="ECO:0000313" key="3">
    <source>
        <dbReference type="Proteomes" id="UP000278351"/>
    </source>
</evidence>
<keyword evidence="1" id="KW-0812">Transmembrane</keyword>
<gene>
    <name evidence="2" type="ORF">EGT74_19350</name>
</gene>
<dbReference type="Proteomes" id="UP000278351">
    <property type="component" value="Unassembled WGS sequence"/>
</dbReference>
<sequence length="355" mass="41459">MYIFIASKIAFLLVKTQHLRKDKNCLNCGTEVPDRFCSHCGQENVDTKESFGHLVSHFFQDITHYDSKLLLTLKSLFFYPGQLTRKYVAGHRADYVNPIRLYVFTSFLFFLMLGSLNHSESPYLRKKPHEISKEESDRKKVVKTLGAAGERLRDTAGKVQSEDSLEYKTASDVLLTFKDLEEDTTGRSAILYDSLQELKPESARDAFLLRKVMRRRFEMRDKYGDNANAVLKEKMWHHYPKLMFLLLPFFALLMKWIYRRKELYYADHAIFAIHIHTFIFMLYILGMLLNMLLHNDEIYGWLMLIVFLYFVLASRNMYSVSWGGAIGRSMLVATLYAFGTLLVGLLFLFLMFAIV</sequence>
<evidence type="ECO:0000313" key="2">
    <source>
        <dbReference type="EMBL" id="RPE09165.1"/>
    </source>
</evidence>
<reference evidence="2 3" key="1">
    <citation type="submission" date="2018-11" db="EMBL/GenBank/DDBJ databases">
        <title>Chitinophaga lutea sp.nov., isolate from arsenic contaminated soil.</title>
        <authorList>
            <person name="Zong Y."/>
        </authorList>
    </citation>
    <scope>NUCLEOTIDE SEQUENCE [LARGE SCALE GENOMIC DNA]</scope>
    <source>
        <strain evidence="2 3">ZY74</strain>
    </source>
</reference>
<keyword evidence="3" id="KW-1185">Reference proteome</keyword>
<feature type="transmembrane region" description="Helical" evidence="1">
    <location>
        <begin position="330"/>
        <end position="354"/>
    </location>
</feature>
<feature type="transmembrane region" description="Helical" evidence="1">
    <location>
        <begin position="270"/>
        <end position="292"/>
    </location>
</feature>
<dbReference type="Pfam" id="PF12412">
    <property type="entry name" value="DUF3667"/>
    <property type="match status" value="1"/>
</dbReference>
<comment type="caution">
    <text evidence="2">The sequence shown here is derived from an EMBL/GenBank/DDBJ whole genome shotgun (WGS) entry which is preliminary data.</text>
</comment>
<dbReference type="EMBL" id="RPDH01000002">
    <property type="protein sequence ID" value="RPE09165.1"/>
    <property type="molecule type" value="Genomic_DNA"/>
</dbReference>
<protein>
    <submittedName>
        <fullName evidence="2">DUF3667 domain-containing protein</fullName>
    </submittedName>
</protein>
<organism evidence="2 3">
    <name type="scientific">Chitinophaga lutea</name>
    <dbReference type="NCBI Taxonomy" id="2488634"/>
    <lineage>
        <taxon>Bacteria</taxon>
        <taxon>Pseudomonadati</taxon>
        <taxon>Bacteroidota</taxon>
        <taxon>Chitinophagia</taxon>
        <taxon>Chitinophagales</taxon>
        <taxon>Chitinophagaceae</taxon>
        <taxon>Chitinophaga</taxon>
    </lineage>
</organism>
<feature type="transmembrane region" description="Helical" evidence="1">
    <location>
        <begin position="298"/>
        <end position="318"/>
    </location>
</feature>
<evidence type="ECO:0000256" key="1">
    <source>
        <dbReference type="SAM" id="Phobius"/>
    </source>
</evidence>
<feature type="transmembrane region" description="Helical" evidence="1">
    <location>
        <begin position="242"/>
        <end position="258"/>
    </location>
</feature>